<keyword evidence="7" id="KW-1185">Reference proteome</keyword>
<dbReference type="PANTHER" id="PTHR34653">
    <property type="match status" value="1"/>
</dbReference>
<dbReference type="PANTHER" id="PTHR34653:SF1">
    <property type="entry name" value="FLAGELLAR HOOK-BASAL BODY COMPLEX PROTEIN FLIE"/>
    <property type="match status" value="1"/>
</dbReference>
<evidence type="ECO:0000256" key="3">
    <source>
        <dbReference type="ARBA" id="ARBA00018024"/>
    </source>
</evidence>
<keyword evidence="4 5" id="KW-0975">Bacterial flagellum</keyword>
<comment type="caution">
    <text evidence="6">The sequence shown here is derived from an EMBL/GenBank/DDBJ whole genome shotgun (WGS) entry which is preliminary data.</text>
</comment>
<keyword evidence="6" id="KW-0282">Flagellum</keyword>
<evidence type="ECO:0000256" key="1">
    <source>
        <dbReference type="ARBA" id="ARBA00004117"/>
    </source>
</evidence>
<comment type="subcellular location">
    <subcellularLocation>
        <location evidence="1 5">Bacterial flagellum basal body</location>
    </subcellularLocation>
</comment>
<dbReference type="RefSeq" id="WP_382340655.1">
    <property type="nucleotide sequence ID" value="NZ_JBHSAB010000001.1"/>
</dbReference>
<dbReference type="Proteomes" id="UP001595758">
    <property type="component" value="Unassembled WGS sequence"/>
</dbReference>
<evidence type="ECO:0000256" key="4">
    <source>
        <dbReference type="ARBA" id="ARBA00023143"/>
    </source>
</evidence>
<comment type="similarity">
    <text evidence="2 5">Belongs to the FliE family.</text>
</comment>
<dbReference type="PRINTS" id="PR01006">
    <property type="entry name" value="FLGHOOKFLIE"/>
</dbReference>
<evidence type="ECO:0000256" key="5">
    <source>
        <dbReference type="HAMAP-Rule" id="MF_00724"/>
    </source>
</evidence>
<dbReference type="InterPro" id="IPR001624">
    <property type="entry name" value="FliE"/>
</dbReference>
<evidence type="ECO:0000313" key="7">
    <source>
        <dbReference type="Proteomes" id="UP001595758"/>
    </source>
</evidence>
<gene>
    <name evidence="5 6" type="primary">fliE</name>
    <name evidence="6" type="ORF">ACFORL_02205</name>
</gene>
<evidence type="ECO:0000256" key="2">
    <source>
        <dbReference type="ARBA" id="ARBA00009272"/>
    </source>
</evidence>
<keyword evidence="6" id="KW-0966">Cell projection</keyword>
<dbReference type="Pfam" id="PF02049">
    <property type="entry name" value="FliE"/>
    <property type="match status" value="1"/>
</dbReference>
<dbReference type="NCBIfam" id="TIGR00205">
    <property type="entry name" value="fliE"/>
    <property type="match status" value="1"/>
</dbReference>
<name>A0ABV8CC69_9GAMM</name>
<evidence type="ECO:0000313" key="6">
    <source>
        <dbReference type="EMBL" id="MFC3907894.1"/>
    </source>
</evidence>
<dbReference type="HAMAP" id="MF_00724">
    <property type="entry name" value="FliE"/>
    <property type="match status" value="1"/>
</dbReference>
<protein>
    <recommendedName>
        <fullName evidence="3 5">Flagellar hook-basal body complex protein FliE</fullName>
    </recommendedName>
</protein>
<keyword evidence="6" id="KW-0969">Cilium</keyword>
<accession>A0ABV8CC69</accession>
<reference evidence="7" key="1">
    <citation type="journal article" date="2019" name="Int. J. Syst. Evol. Microbiol.">
        <title>The Global Catalogue of Microorganisms (GCM) 10K type strain sequencing project: providing services to taxonomists for standard genome sequencing and annotation.</title>
        <authorList>
            <consortium name="The Broad Institute Genomics Platform"/>
            <consortium name="The Broad Institute Genome Sequencing Center for Infectious Disease"/>
            <person name="Wu L."/>
            <person name="Ma J."/>
        </authorList>
    </citation>
    <scope>NUCLEOTIDE SEQUENCE [LARGE SCALE GENOMIC DNA]</scope>
    <source>
        <strain evidence="7">CCUG 59858</strain>
    </source>
</reference>
<organism evidence="6 7">
    <name type="scientific">Legionella dresdenensis</name>
    <dbReference type="NCBI Taxonomy" id="450200"/>
    <lineage>
        <taxon>Bacteria</taxon>
        <taxon>Pseudomonadati</taxon>
        <taxon>Pseudomonadota</taxon>
        <taxon>Gammaproteobacteria</taxon>
        <taxon>Legionellales</taxon>
        <taxon>Legionellaceae</taxon>
        <taxon>Legionella</taxon>
    </lineage>
</organism>
<dbReference type="EMBL" id="JBHSAB010000001">
    <property type="protein sequence ID" value="MFC3907894.1"/>
    <property type="molecule type" value="Genomic_DNA"/>
</dbReference>
<sequence length="105" mass="11348">MSDVSNTVSLINQMQIMAARAGGSSIEALADPSPFNALFRKALNEVNGLQKTTENLRTSYEIGDPNVSIGDVMVAAQKSSLAFDATLQVRNKLVQAYQDIMNMPI</sequence>
<proteinExistence type="inferred from homology"/>